<gene>
    <name evidence="2" type="ORF">KQX54_020156</name>
</gene>
<dbReference type="AlphaFoldDB" id="A0AAV7IDV4"/>
<reference evidence="2 3" key="1">
    <citation type="journal article" date="2021" name="J. Hered.">
        <title>A chromosome-level genome assembly of the parasitoid wasp, Cotesia glomerata (Hymenoptera: Braconidae).</title>
        <authorList>
            <person name="Pinto B.J."/>
            <person name="Weis J.J."/>
            <person name="Gamble T."/>
            <person name="Ode P.J."/>
            <person name="Paul R."/>
            <person name="Zaspel J.M."/>
        </authorList>
    </citation>
    <scope>NUCLEOTIDE SEQUENCE [LARGE SCALE GENOMIC DNA]</scope>
    <source>
        <strain evidence="2">CgM1</strain>
    </source>
</reference>
<organism evidence="2 3">
    <name type="scientific">Cotesia glomerata</name>
    <name type="common">Lepidopteran parasitic wasp</name>
    <name type="synonym">Apanteles glomeratus</name>
    <dbReference type="NCBI Taxonomy" id="32391"/>
    <lineage>
        <taxon>Eukaryota</taxon>
        <taxon>Metazoa</taxon>
        <taxon>Ecdysozoa</taxon>
        <taxon>Arthropoda</taxon>
        <taxon>Hexapoda</taxon>
        <taxon>Insecta</taxon>
        <taxon>Pterygota</taxon>
        <taxon>Neoptera</taxon>
        <taxon>Endopterygota</taxon>
        <taxon>Hymenoptera</taxon>
        <taxon>Apocrita</taxon>
        <taxon>Ichneumonoidea</taxon>
        <taxon>Braconidae</taxon>
        <taxon>Microgastrinae</taxon>
        <taxon>Cotesia</taxon>
    </lineage>
</organism>
<feature type="chain" id="PRO_5043406467" description="Secreted protein" evidence="1">
    <location>
        <begin position="23"/>
        <end position="79"/>
    </location>
</feature>
<evidence type="ECO:0008006" key="4">
    <source>
        <dbReference type="Google" id="ProtNLM"/>
    </source>
</evidence>
<sequence>MLLVLGCLRLMLMFQPIPVPQSVERFTFNGHPLRNTDGKCRVEKPKNESWGFRGCPRESGETTGLEFQLSEAIAKIHVQ</sequence>
<evidence type="ECO:0000313" key="2">
    <source>
        <dbReference type="EMBL" id="KAH0550561.1"/>
    </source>
</evidence>
<protein>
    <recommendedName>
        <fullName evidence="4">Secreted protein</fullName>
    </recommendedName>
</protein>
<keyword evidence="1" id="KW-0732">Signal</keyword>
<feature type="signal peptide" evidence="1">
    <location>
        <begin position="1"/>
        <end position="22"/>
    </location>
</feature>
<name>A0AAV7IDV4_COTGL</name>
<keyword evidence="3" id="KW-1185">Reference proteome</keyword>
<comment type="caution">
    <text evidence="2">The sequence shown here is derived from an EMBL/GenBank/DDBJ whole genome shotgun (WGS) entry which is preliminary data.</text>
</comment>
<accession>A0AAV7IDV4</accession>
<dbReference type="Proteomes" id="UP000826195">
    <property type="component" value="Unassembled WGS sequence"/>
</dbReference>
<evidence type="ECO:0000256" key="1">
    <source>
        <dbReference type="SAM" id="SignalP"/>
    </source>
</evidence>
<dbReference type="EMBL" id="JAHXZJ010001864">
    <property type="protein sequence ID" value="KAH0550561.1"/>
    <property type="molecule type" value="Genomic_DNA"/>
</dbReference>
<proteinExistence type="predicted"/>
<evidence type="ECO:0000313" key="3">
    <source>
        <dbReference type="Proteomes" id="UP000826195"/>
    </source>
</evidence>